<dbReference type="GO" id="GO:0006364">
    <property type="term" value="P:rRNA processing"/>
    <property type="evidence" value="ECO:0007669"/>
    <property type="project" value="TreeGrafter"/>
</dbReference>
<dbReference type="EMBL" id="JAKJXP020000034">
    <property type="protein sequence ID" value="KAK7752838.1"/>
    <property type="molecule type" value="Genomic_DNA"/>
</dbReference>
<dbReference type="InterPro" id="IPR012337">
    <property type="entry name" value="RNaseH-like_sf"/>
</dbReference>
<dbReference type="Gene3D" id="3.30.420.10">
    <property type="entry name" value="Ribonuclease H-like superfamily/Ribonuclease H"/>
    <property type="match status" value="1"/>
</dbReference>
<evidence type="ECO:0000256" key="2">
    <source>
        <dbReference type="ARBA" id="ARBA00022801"/>
    </source>
</evidence>
<evidence type="ECO:0000313" key="7">
    <source>
        <dbReference type="Proteomes" id="UP001320420"/>
    </source>
</evidence>
<evidence type="ECO:0000256" key="1">
    <source>
        <dbReference type="ARBA" id="ARBA00022722"/>
    </source>
</evidence>
<keyword evidence="1" id="KW-0540">Nuclease</keyword>
<dbReference type="SMART" id="SM00479">
    <property type="entry name" value="EXOIII"/>
    <property type="match status" value="1"/>
</dbReference>
<keyword evidence="2" id="KW-0378">Hydrolase</keyword>
<dbReference type="GO" id="GO:0005634">
    <property type="term" value="C:nucleus"/>
    <property type="evidence" value="ECO:0007669"/>
    <property type="project" value="TreeGrafter"/>
</dbReference>
<feature type="domain" description="Exonuclease" evidence="5">
    <location>
        <begin position="93"/>
        <end position="291"/>
    </location>
</feature>
<dbReference type="InterPro" id="IPR047021">
    <property type="entry name" value="REXO1/3/4-like"/>
</dbReference>
<dbReference type="InterPro" id="IPR036397">
    <property type="entry name" value="RNaseH_sf"/>
</dbReference>
<dbReference type="CDD" id="cd06137">
    <property type="entry name" value="DEDDh_RNase"/>
    <property type="match status" value="1"/>
</dbReference>
<comment type="caution">
    <text evidence="6">The sequence shown here is derived from an EMBL/GenBank/DDBJ whole genome shotgun (WGS) entry which is preliminary data.</text>
</comment>
<gene>
    <name evidence="6" type="ORF">SLS62_005180</name>
</gene>
<organism evidence="6 7">
    <name type="scientific">Diatrype stigma</name>
    <dbReference type="NCBI Taxonomy" id="117547"/>
    <lineage>
        <taxon>Eukaryota</taxon>
        <taxon>Fungi</taxon>
        <taxon>Dikarya</taxon>
        <taxon>Ascomycota</taxon>
        <taxon>Pezizomycotina</taxon>
        <taxon>Sordariomycetes</taxon>
        <taxon>Xylariomycetidae</taxon>
        <taxon>Xylariales</taxon>
        <taxon>Diatrypaceae</taxon>
        <taxon>Diatrype</taxon>
    </lineage>
</organism>
<dbReference type="PANTHER" id="PTHR12801:SF114">
    <property type="entry name" value="EXONUCLEASE, PUTATIVE (AFU_ORTHOLOGUE AFUA_7G00870)-RELATED"/>
    <property type="match status" value="1"/>
</dbReference>
<evidence type="ECO:0000313" key="6">
    <source>
        <dbReference type="EMBL" id="KAK7752838.1"/>
    </source>
</evidence>
<evidence type="ECO:0000256" key="3">
    <source>
        <dbReference type="ARBA" id="ARBA00022839"/>
    </source>
</evidence>
<evidence type="ECO:0000256" key="4">
    <source>
        <dbReference type="SAM" id="MobiDB-lite"/>
    </source>
</evidence>
<keyword evidence="7" id="KW-1185">Reference proteome</keyword>
<dbReference type="GO" id="GO:0000027">
    <property type="term" value="P:ribosomal large subunit assembly"/>
    <property type="evidence" value="ECO:0007669"/>
    <property type="project" value="TreeGrafter"/>
</dbReference>
<evidence type="ECO:0000259" key="5">
    <source>
        <dbReference type="SMART" id="SM00479"/>
    </source>
</evidence>
<dbReference type="InterPro" id="IPR013520">
    <property type="entry name" value="Ribonucl_H"/>
</dbReference>
<sequence>MDRITYPAIDAFPIATFSYGQNQYSVFSPDHQQILYEALKLRCHAEKELTDRRYVTSTELFTQSEGIRVPNGVDRADLVATPSASRARQAKRKVVALDCEMVGVRFGTGDGKTCEVSELAQLCAIDVLTGEVLIDVLVQPPQKVSNWRTRYSGLNPAAMRSARNAGRMLWGWHSARAALLKHIDAGTVLVGHDLQSDLFMLRLAHGLVVDTAIQTAEAVFGRRPLRQQQRQEEGEGSNKKTCYNNRIWGLKVLCKDLLGMNIQVGRKGHDCVEDTLATRELALWCLCNQAKLAAWAQDMRELLERQRIERERKQEEEKKKKREEEKKKHEEEEKKRQQQQEQDGSREGARESAQGGACLVI</sequence>
<accession>A0AAN9YNP1</accession>
<dbReference type="SUPFAM" id="SSF53098">
    <property type="entry name" value="Ribonuclease H-like"/>
    <property type="match status" value="1"/>
</dbReference>
<feature type="compositionally biased region" description="Basic and acidic residues" evidence="4">
    <location>
        <begin position="309"/>
        <end position="350"/>
    </location>
</feature>
<dbReference type="AlphaFoldDB" id="A0AAN9YNP1"/>
<dbReference type="GO" id="GO:0004527">
    <property type="term" value="F:exonuclease activity"/>
    <property type="evidence" value="ECO:0007669"/>
    <property type="project" value="UniProtKB-KW"/>
</dbReference>
<protein>
    <recommendedName>
        <fullName evidence="5">Exonuclease domain-containing protein</fullName>
    </recommendedName>
</protein>
<dbReference type="Proteomes" id="UP001320420">
    <property type="component" value="Unassembled WGS sequence"/>
</dbReference>
<feature type="region of interest" description="Disordered" evidence="4">
    <location>
        <begin position="309"/>
        <end position="361"/>
    </location>
</feature>
<dbReference type="GO" id="GO:0003676">
    <property type="term" value="F:nucleic acid binding"/>
    <property type="evidence" value="ECO:0007669"/>
    <property type="project" value="InterPro"/>
</dbReference>
<dbReference type="PANTHER" id="PTHR12801">
    <property type="entry name" value="RNA EXONUCLEASE REXO1 / RECO3 FAMILY MEMBER-RELATED"/>
    <property type="match status" value="1"/>
</dbReference>
<name>A0AAN9YNP1_9PEZI</name>
<reference evidence="6 7" key="1">
    <citation type="submission" date="2024-02" db="EMBL/GenBank/DDBJ databases">
        <title>De novo assembly and annotation of 12 fungi associated with fruit tree decline syndrome in Ontario, Canada.</title>
        <authorList>
            <person name="Sulman M."/>
            <person name="Ellouze W."/>
            <person name="Ilyukhin E."/>
        </authorList>
    </citation>
    <scope>NUCLEOTIDE SEQUENCE [LARGE SCALE GENOMIC DNA]</scope>
    <source>
        <strain evidence="6 7">M11/M66-122</strain>
    </source>
</reference>
<proteinExistence type="predicted"/>
<keyword evidence="3" id="KW-0269">Exonuclease</keyword>